<protein>
    <submittedName>
        <fullName evidence="1">Sulfur reduction protein DsrS</fullName>
    </submittedName>
</protein>
<accession>A0A7C5N039</accession>
<proteinExistence type="predicted"/>
<organism evidence="1">
    <name type="scientific">Thiolapillus brandeum</name>
    <dbReference type="NCBI Taxonomy" id="1076588"/>
    <lineage>
        <taxon>Bacteria</taxon>
        <taxon>Pseudomonadati</taxon>
        <taxon>Pseudomonadota</taxon>
        <taxon>Gammaproteobacteria</taxon>
        <taxon>Chromatiales</taxon>
        <taxon>Sedimenticolaceae</taxon>
        <taxon>Thiolapillus</taxon>
    </lineage>
</organism>
<dbReference type="Proteomes" id="UP000886100">
    <property type="component" value="Unassembled WGS sequence"/>
</dbReference>
<gene>
    <name evidence="1" type="ORF">ENJ98_05850</name>
</gene>
<reference evidence="1" key="1">
    <citation type="journal article" date="2020" name="mSystems">
        <title>Genome- and Community-Level Interaction Insights into Carbon Utilization and Element Cycling Functions of Hydrothermarchaeota in Hydrothermal Sediment.</title>
        <authorList>
            <person name="Zhou Z."/>
            <person name="Liu Y."/>
            <person name="Xu W."/>
            <person name="Pan J."/>
            <person name="Luo Z.H."/>
            <person name="Li M."/>
        </authorList>
    </citation>
    <scope>NUCLEOTIDE SEQUENCE [LARGE SCALE GENOMIC DNA]</scope>
    <source>
        <strain evidence="1">HyVt-535</strain>
    </source>
</reference>
<evidence type="ECO:0000313" key="1">
    <source>
        <dbReference type="EMBL" id="HHH13742.1"/>
    </source>
</evidence>
<dbReference type="AlphaFoldDB" id="A0A7C5N039"/>
<comment type="caution">
    <text evidence="1">The sequence shown here is derived from an EMBL/GenBank/DDBJ whole genome shotgun (WGS) entry which is preliminary data.</text>
</comment>
<name>A0A7C5N039_9GAMM</name>
<dbReference type="EMBL" id="DROM01000352">
    <property type="protein sequence ID" value="HHH13742.1"/>
    <property type="molecule type" value="Genomic_DNA"/>
</dbReference>
<sequence length="369" mass="41306">MELAPEDALRLNVMLANRPQAVRIDESRMILYALSEKGEMEIPLNPTVKDELYLKWVRELLSTQVLGTPAGYPLHLQRWTRMGHLRLENVEELLLLGEPEAVVAVVYSEDLTDELARRAWWAMEDAENARQMLRNPRIVAGEMGPKLARWLVEFLPFETEAEQIMETVTLVLQPGLVEPAVREELWKRARRKNAFYVGFLATAPDELPEPGTPSSRLEHCGSALESISDENRLAALLLRVLSAPGQVWLKTLKKVLEKPVNQDVVNRALEVTAGYFAAARPEGPADATIEELAEEAASWVRQEAAAVAILEACPELEPHLAALRVLSGSGYGVVRPVFRKTDAIGTLMRRKLQPVMEPYLEQVDRLLGG</sequence>